<evidence type="ECO:0000256" key="1">
    <source>
        <dbReference type="SAM" id="Phobius"/>
    </source>
</evidence>
<keyword evidence="3" id="KW-1185">Reference proteome</keyword>
<dbReference type="AlphaFoldDB" id="A0A9W6R0G9"/>
<dbReference type="RefSeq" id="WP_285487013.1">
    <property type="nucleotide sequence ID" value="NZ_BSTI01000005.1"/>
</dbReference>
<keyword evidence="1" id="KW-0472">Membrane</keyword>
<organism evidence="2 3">
    <name type="scientific">Amycolatopsis taiwanensis</name>
    <dbReference type="NCBI Taxonomy" id="342230"/>
    <lineage>
        <taxon>Bacteria</taxon>
        <taxon>Bacillati</taxon>
        <taxon>Actinomycetota</taxon>
        <taxon>Actinomycetes</taxon>
        <taxon>Pseudonocardiales</taxon>
        <taxon>Pseudonocardiaceae</taxon>
        <taxon>Amycolatopsis</taxon>
    </lineage>
</organism>
<proteinExistence type="predicted"/>
<dbReference type="Proteomes" id="UP001165136">
    <property type="component" value="Unassembled WGS sequence"/>
</dbReference>
<evidence type="ECO:0000313" key="3">
    <source>
        <dbReference type="Proteomes" id="UP001165136"/>
    </source>
</evidence>
<keyword evidence="1" id="KW-1133">Transmembrane helix</keyword>
<comment type="caution">
    <text evidence="2">The sequence shown here is derived from an EMBL/GenBank/DDBJ whole genome shotgun (WGS) entry which is preliminary data.</text>
</comment>
<feature type="transmembrane region" description="Helical" evidence="1">
    <location>
        <begin position="54"/>
        <end position="75"/>
    </location>
</feature>
<protein>
    <submittedName>
        <fullName evidence="2">Uncharacterized protein</fullName>
    </submittedName>
</protein>
<sequence length="141" mass="15180">MTERSDLAPQGAPSEIDRANRRVRHDSRWPLAASVTMAVFSAAFYIGLKALPETAHNLLLPDVVLAVIIVGVAAIRRSVVNRGAGHRAELAVLTSVGLALVTIYLNRFVMPDGLTPLAVLIGLLPSIPFAVYAWWVARSAE</sequence>
<feature type="transmembrane region" description="Helical" evidence="1">
    <location>
        <begin position="87"/>
        <end position="105"/>
    </location>
</feature>
<feature type="transmembrane region" description="Helical" evidence="1">
    <location>
        <begin position="29"/>
        <end position="48"/>
    </location>
</feature>
<reference evidence="2" key="1">
    <citation type="submission" date="2023-03" db="EMBL/GenBank/DDBJ databases">
        <title>Amycolatopsis taiwanensis NBRC 103393.</title>
        <authorList>
            <person name="Ichikawa N."/>
            <person name="Sato H."/>
            <person name="Tonouchi N."/>
        </authorList>
    </citation>
    <scope>NUCLEOTIDE SEQUENCE</scope>
    <source>
        <strain evidence="2">NBRC 103393</strain>
    </source>
</reference>
<gene>
    <name evidence="2" type="ORF">Atai01_26920</name>
</gene>
<evidence type="ECO:0000313" key="2">
    <source>
        <dbReference type="EMBL" id="GLY66073.1"/>
    </source>
</evidence>
<feature type="transmembrane region" description="Helical" evidence="1">
    <location>
        <begin position="117"/>
        <end position="137"/>
    </location>
</feature>
<name>A0A9W6R0G9_9PSEU</name>
<keyword evidence="1" id="KW-0812">Transmembrane</keyword>
<accession>A0A9W6R0G9</accession>
<dbReference type="EMBL" id="BSTI01000005">
    <property type="protein sequence ID" value="GLY66073.1"/>
    <property type="molecule type" value="Genomic_DNA"/>
</dbReference>